<proteinExistence type="predicted"/>
<evidence type="ECO:0000313" key="1">
    <source>
        <dbReference type="EMBL" id="PIU40812.1"/>
    </source>
</evidence>
<evidence type="ECO:0000313" key="2">
    <source>
        <dbReference type="Proteomes" id="UP000230052"/>
    </source>
</evidence>
<dbReference type="SUPFAM" id="SSF53335">
    <property type="entry name" value="S-adenosyl-L-methionine-dependent methyltransferases"/>
    <property type="match status" value="1"/>
</dbReference>
<dbReference type="InterPro" id="IPR029063">
    <property type="entry name" value="SAM-dependent_MTases_sf"/>
</dbReference>
<dbReference type="EMBL" id="PEWV01000077">
    <property type="protein sequence ID" value="PIU40812.1"/>
    <property type="molecule type" value="Genomic_DNA"/>
</dbReference>
<dbReference type="Gene3D" id="3.40.50.150">
    <property type="entry name" value="Vaccinia Virus protein VP39"/>
    <property type="match status" value="1"/>
</dbReference>
<sequence>MKKENARCDDMSYTIFVKEGREGNEDSAEFWVGEDIEEHAKLCECQTITPIFLKYLPKNGRILEAGCGLGRWLIYFSKRGYDIEGIELNEDVLGKIKNFNSNLKTIRGNILEMPYEDNSFNAVISLGVIEHSKEGPQKALKEMYRILKPGGILLVTVPYLNLMRRLLHIPYQALIVRIRRIQGFNMKFDSYVYTKKEMQAFLKNTGFEIIDVAPDDFIYPKSLGLYTDWTRYLGSRTTKWELNKFGKVIQRILSLFSPWIWSNGILFVARIRK</sequence>
<dbReference type="PANTHER" id="PTHR43861">
    <property type="entry name" value="TRANS-ACONITATE 2-METHYLTRANSFERASE-RELATED"/>
    <property type="match status" value="1"/>
</dbReference>
<dbReference type="Pfam" id="PF13489">
    <property type="entry name" value="Methyltransf_23"/>
    <property type="match status" value="1"/>
</dbReference>
<gene>
    <name evidence="1" type="ORF">COS99_08655</name>
</gene>
<dbReference type="AlphaFoldDB" id="A0A2J0KQ94"/>
<protein>
    <recommendedName>
        <fullName evidence="3">Methyltransferase type 11 domain-containing protein</fullName>
    </recommendedName>
</protein>
<dbReference type="Proteomes" id="UP000230052">
    <property type="component" value="Unassembled WGS sequence"/>
</dbReference>
<evidence type="ECO:0008006" key="3">
    <source>
        <dbReference type="Google" id="ProtNLM"/>
    </source>
</evidence>
<reference evidence="1 2" key="1">
    <citation type="submission" date="2017-09" db="EMBL/GenBank/DDBJ databases">
        <title>Depth-based differentiation of microbial function through sediment-hosted aquifers and enrichment of novel symbionts in the deep terrestrial subsurface.</title>
        <authorList>
            <person name="Probst A.J."/>
            <person name="Ladd B."/>
            <person name="Jarett J.K."/>
            <person name="Geller-Mcgrath D.E."/>
            <person name="Sieber C.M."/>
            <person name="Emerson J.B."/>
            <person name="Anantharaman K."/>
            <person name="Thomas B.C."/>
            <person name="Malmstrom R."/>
            <person name="Stieglmeier M."/>
            <person name="Klingl A."/>
            <person name="Woyke T."/>
            <person name="Ryan C.M."/>
            <person name="Banfield J.F."/>
        </authorList>
    </citation>
    <scope>NUCLEOTIDE SEQUENCE [LARGE SCALE GENOMIC DNA]</scope>
    <source>
        <strain evidence="1">CG07_land_8_20_14_0_80_42_15</strain>
    </source>
</reference>
<dbReference type="CDD" id="cd02440">
    <property type="entry name" value="AdoMet_MTases"/>
    <property type="match status" value="1"/>
</dbReference>
<organism evidence="1 2">
    <name type="scientific">Candidatus Aquitaenariimonas noxiae</name>
    <dbReference type="NCBI Taxonomy" id="1974741"/>
    <lineage>
        <taxon>Bacteria</taxon>
        <taxon>Pseudomonadati</taxon>
        <taxon>Candidatus Omnitrophota</taxon>
        <taxon>Candidatus Aquitaenariimonas</taxon>
    </lineage>
</organism>
<accession>A0A2J0KQ94</accession>
<comment type="caution">
    <text evidence="1">The sequence shown here is derived from an EMBL/GenBank/DDBJ whole genome shotgun (WGS) entry which is preliminary data.</text>
</comment>
<name>A0A2J0KQ94_9BACT</name>